<dbReference type="InterPro" id="IPR052529">
    <property type="entry name" value="Bact_Transport_Assoc"/>
</dbReference>
<evidence type="ECO:0000256" key="1">
    <source>
        <dbReference type="SAM" id="Phobius"/>
    </source>
</evidence>
<dbReference type="Pfam" id="PF04235">
    <property type="entry name" value="DUF418"/>
    <property type="match status" value="1"/>
</dbReference>
<feature type="transmembrane region" description="Helical" evidence="1">
    <location>
        <begin position="268"/>
        <end position="291"/>
    </location>
</feature>
<evidence type="ECO:0000259" key="2">
    <source>
        <dbReference type="Pfam" id="PF04235"/>
    </source>
</evidence>
<keyword evidence="6" id="KW-1185">Reference proteome</keyword>
<dbReference type="PANTHER" id="PTHR30590:SF3">
    <property type="entry name" value="HYPOTHETICAL MEMBRANE SPANNING PROTEIN"/>
    <property type="match status" value="1"/>
</dbReference>
<dbReference type="PANTHER" id="PTHR30590">
    <property type="entry name" value="INNER MEMBRANE PROTEIN"/>
    <property type="match status" value="1"/>
</dbReference>
<dbReference type="InterPro" id="IPR007349">
    <property type="entry name" value="DUF418"/>
</dbReference>
<evidence type="ECO:0000313" key="5">
    <source>
        <dbReference type="Proteomes" id="UP000036834"/>
    </source>
</evidence>
<feature type="transmembrane region" description="Helical" evidence="1">
    <location>
        <begin position="297"/>
        <end position="324"/>
    </location>
</feature>
<keyword evidence="1" id="KW-0812">Transmembrane</keyword>
<sequence>MNTTLAATNQRIHTLDAVRGFALMGIVLVNILPLLQTQNPLPGSPDAWMYYFLNFAVESRFFVIFSFLFGVGFHLFISRAKAKGANSTALFIRRLIVLLILGFVHKQFHPGEALFIYAIFGFLLMPFYRLQARTNLLVGLILALLVCATGFKPLLVLPLFIMGLAVGQYGVFQNIEGFMPVIKKIQGVTLLLSLIGLYVQYLLIPANMDLSYAIIVDEGISESALQQLTYYTIAITSVGLVMATFYTTTLMRLLQNRTAQALLSPLAAYGRMALTNYVGQTVLILGAGYLFDLYGKVGYVQTTLICLVIYVVQIAFSSIWLSVYKMGPLEWVWRAFTYMSFSPMRRERSGAR</sequence>
<feature type="transmembrane region" description="Helical" evidence="1">
    <location>
        <begin position="88"/>
        <end position="105"/>
    </location>
</feature>
<keyword evidence="1" id="KW-1133">Transmembrane helix</keyword>
<feature type="transmembrane region" description="Helical" evidence="1">
    <location>
        <begin position="48"/>
        <end position="76"/>
    </location>
</feature>
<dbReference type="AlphaFoldDB" id="A0A0K9Z0F8"/>
<dbReference type="RefSeq" id="WP_049736591.1">
    <property type="nucleotide sequence ID" value="NZ_BJON01000006.1"/>
</dbReference>
<reference evidence="5" key="1">
    <citation type="submission" date="2015-07" db="EMBL/GenBank/DDBJ databases">
        <title>Genome sequencing project for genomic taxonomy and phylogenomics of Bacillus-like bacteria.</title>
        <authorList>
            <person name="Liu B."/>
            <person name="Wang J."/>
            <person name="Zhu Y."/>
            <person name="Liu G."/>
            <person name="Chen Q."/>
            <person name="Chen Z."/>
            <person name="Lan J."/>
            <person name="Che J."/>
            <person name="Ge C."/>
            <person name="Shi H."/>
            <person name="Pan Z."/>
            <person name="Liu X."/>
        </authorList>
    </citation>
    <scope>NUCLEOTIDE SEQUENCE [LARGE SCALE GENOMIC DNA]</scope>
    <source>
        <strain evidence="5">DSM 9887</strain>
    </source>
</reference>
<dbReference type="PATRIC" id="fig|54915.3.peg.5387"/>
<feature type="transmembrane region" description="Helical" evidence="1">
    <location>
        <begin position="157"/>
        <end position="175"/>
    </location>
</feature>
<dbReference type="EMBL" id="LGIQ01000002">
    <property type="protein sequence ID" value="KNB74352.1"/>
    <property type="molecule type" value="Genomic_DNA"/>
</dbReference>
<name>A0A0K9Z0F8_9BACL</name>
<evidence type="ECO:0000313" key="6">
    <source>
        <dbReference type="Proteomes" id="UP000319578"/>
    </source>
</evidence>
<reference evidence="4" key="2">
    <citation type="submission" date="2015-07" db="EMBL/GenBank/DDBJ databases">
        <title>MeaNS - Measles Nucleotide Surveillance Program.</title>
        <authorList>
            <person name="Tran T."/>
            <person name="Druce J."/>
        </authorList>
    </citation>
    <scope>NUCLEOTIDE SEQUENCE</scope>
    <source>
        <strain evidence="4">DSM 9887</strain>
    </source>
</reference>
<keyword evidence="1" id="KW-0472">Membrane</keyword>
<dbReference type="EMBL" id="BJON01000006">
    <property type="protein sequence ID" value="GED68057.1"/>
    <property type="molecule type" value="Genomic_DNA"/>
</dbReference>
<proteinExistence type="predicted"/>
<gene>
    <name evidence="4" type="ORF">ADS79_01205</name>
    <name evidence="3" type="ORF">BRE01_17590</name>
</gene>
<reference evidence="3 6" key="3">
    <citation type="submission" date="2019-06" db="EMBL/GenBank/DDBJ databases">
        <title>Whole genome shotgun sequence of Brevibacillus reuszeri NBRC 15719.</title>
        <authorList>
            <person name="Hosoyama A."/>
            <person name="Uohara A."/>
            <person name="Ohji S."/>
            <person name="Ichikawa N."/>
        </authorList>
    </citation>
    <scope>NUCLEOTIDE SEQUENCE [LARGE SCALE GENOMIC DNA]</scope>
    <source>
        <strain evidence="3 6">NBRC 15719</strain>
    </source>
</reference>
<comment type="caution">
    <text evidence="4">The sequence shown here is derived from an EMBL/GenBank/DDBJ whole genome shotgun (WGS) entry which is preliminary data.</text>
</comment>
<dbReference type="OrthoDB" id="9807744at2"/>
<dbReference type="Proteomes" id="UP000036834">
    <property type="component" value="Unassembled WGS sequence"/>
</dbReference>
<feature type="transmembrane region" description="Helical" evidence="1">
    <location>
        <begin position="17"/>
        <end position="36"/>
    </location>
</feature>
<feature type="domain" description="DUF418" evidence="2">
    <location>
        <begin position="201"/>
        <end position="339"/>
    </location>
</feature>
<organism evidence="4 5">
    <name type="scientific">Brevibacillus reuszeri</name>
    <dbReference type="NCBI Taxonomy" id="54915"/>
    <lineage>
        <taxon>Bacteria</taxon>
        <taxon>Bacillati</taxon>
        <taxon>Bacillota</taxon>
        <taxon>Bacilli</taxon>
        <taxon>Bacillales</taxon>
        <taxon>Paenibacillaceae</taxon>
        <taxon>Brevibacillus</taxon>
    </lineage>
</organism>
<feature type="transmembrane region" description="Helical" evidence="1">
    <location>
        <begin position="228"/>
        <end position="247"/>
    </location>
</feature>
<feature type="transmembrane region" description="Helical" evidence="1">
    <location>
        <begin position="111"/>
        <end position="128"/>
    </location>
</feature>
<evidence type="ECO:0000313" key="4">
    <source>
        <dbReference type="EMBL" id="KNB74352.1"/>
    </source>
</evidence>
<dbReference type="Proteomes" id="UP000319578">
    <property type="component" value="Unassembled WGS sequence"/>
</dbReference>
<feature type="transmembrane region" description="Helical" evidence="1">
    <location>
        <begin position="135"/>
        <end position="151"/>
    </location>
</feature>
<accession>A0A0K9Z0F8</accession>
<evidence type="ECO:0000313" key="3">
    <source>
        <dbReference type="EMBL" id="GED68057.1"/>
    </source>
</evidence>
<feature type="transmembrane region" description="Helical" evidence="1">
    <location>
        <begin position="187"/>
        <end position="208"/>
    </location>
</feature>
<protein>
    <submittedName>
        <fullName evidence="4">Membrane protein</fullName>
    </submittedName>
</protein>